<dbReference type="EMBL" id="JBHSTP010000001">
    <property type="protein sequence ID" value="MFC6355142.1"/>
    <property type="molecule type" value="Genomic_DNA"/>
</dbReference>
<dbReference type="InterPro" id="IPR020617">
    <property type="entry name" value="Thiolase_C"/>
</dbReference>
<dbReference type="Pfam" id="PF00108">
    <property type="entry name" value="Thiolase_N"/>
    <property type="match status" value="1"/>
</dbReference>
<keyword evidence="2 4" id="KW-0808">Transferase</keyword>
<accession>A0ABW1VD27</accession>
<name>A0ABW1VD27_9MICO</name>
<dbReference type="InterPro" id="IPR050215">
    <property type="entry name" value="Thiolase-like_sf_Thiolase"/>
</dbReference>
<evidence type="ECO:0000313" key="8">
    <source>
        <dbReference type="Proteomes" id="UP001596306"/>
    </source>
</evidence>
<gene>
    <name evidence="7" type="ORF">ACFQB0_03325</name>
</gene>
<dbReference type="PANTHER" id="PTHR43853:SF3">
    <property type="entry name" value="ACETYL-COA C-ACETYLTRANSFERASE YHFS-RELATED"/>
    <property type="match status" value="1"/>
</dbReference>
<dbReference type="Gene3D" id="3.40.47.10">
    <property type="match status" value="2"/>
</dbReference>
<dbReference type="SUPFAM" id="SSF53901">
    <property type="entry name" value="Thiolase-like"/>
    <property type="match status" value="2"/>
</dbReference>
<dbReference type="InterPro" id="IPR020616">
    <property type="entry name" value="Thiolase_N"/>
</dbReference>
<dbReference type="Pfam" id="PF02803">
    <property type="entry name" value="Thiolase_C"/>
    <property type="match status" value="1"/>
</dbReference>
<proteinExistence type="inferred from homology"/>
<evidence type="ECO:0000313" key="7">
    <source>
        <dbReference type="EMBL" id="MFC6355142.1"/>
    </source>
</evidence>
<protein>
    <submittedName>
        <fullName evidence="7">Thiolase family protein</fullName>
    </submittedName>
</protein>
<dbReference type="InterPro" id="IPR016039">
    <property type="entry name" value="Thiolase-like"/>
</dbReference>
<dbReference type="PANTHER" id="PTHR43853">
    <property type="entry name" value="3-KETOACYL-COA THIOLASE, PEROXISOMAL"/>
    <property type="match status" value="1"/>
</dbReference>
<sequence length="382" mass="38632">MAEHGPPVIVAARRTAIGTAGRGFARHTVDAVAAPVLAAVAAEVAASGRPVDDVILGNCLGPGGDIARISALRAGLGVEVPGVTVDRQCGSGLDAVAQAASRVRAGDAELVIAGGAESASTAPWRLWPPDDGESPSRRYRRAPFAPLGWPDPEMGPAAEAVARRFGIGRDRQDAWAARSHRLAAAAQAAGVFDTELVAVDGVVRDDRPRASLDEFRLRRFAPAFEAGGTVTAGNSCGIADGAAAVAVTTEAVRAGLGMPGLRVVASAVAGSDPSLPGIGAVSAVQRLLRRTGLTPFDLGAIEITEAFAAQLLAVSDELGLNEHEICTQGGAIALGHPWGASGAILLVRLASRMLAADDSRPGLAACSIGGGQGIAMIVERVG</sequence>
<keyword evidence="8" id="KW-1185">Reference proteome</keyword>
<evidence type="ECO:0000259" key="5">
    <source>
        <dbReference type="Pfam" id="PF00108"/>
    </source>
</evidence>
<evidence type="ECO:0000256" key="4">
    <source>
        <dbReference type="RuleBase" id="RU003557"/>
    </source>
</evidence>
<evidence type="ECO:0000256" key="2">
    <source>
        <dbReference type="ARBA" id="ARBA00022679"/>
    </source>
</evidence>
<comment type="similarity">
    <text evidence="1 4">Belongs to the thiolase-like superfamily. Thiolase family.</text>
</comment>
<evidence type="ECO:0000259" key="6">
    <source>
        <dbReference type="Pfam" id="PF02803"/>
    </source>
</evidence>
<feature type="domain" description="Thiolase C-terminal" evidence="6">
    <location>
        <begin position="262"/>
        <end position="380"/>
    </location>
</feature>
<dbReference type="InterPro" id="IPR002155">
    <property type="entry name" value="Thiolase"/>
</dbReference>
<dbReference type="CDD" id="cd00751">
    <property type="entry name" value="thiolase"/>
    <property type="match status" value="1"/>
</dbReference>
<dbReference type="Proteomes" id="UP001596306">
    <property type="component" value="Unassembled WGS sequence"/>
</dbReference>
<dbReference type="RefSeq" id="WP_386727558.1">
    <property type="nucleotide sequence ID" value="NZ_JBHSTP010000001.1"/>
</dbReference>
<dbReference type="PIRSF" id="PIRSF000429">
    <property type="entry name" value="Ac-CoA_Ac_transf"/>
    <property type="match status" value="1"/>
</dbReference>
<dbReference type="NCBIfam" id="TIGR01930">
    <property type="entry name" value="AcCoA-C-Actrans"/>
    <property type="match status" value="1"/>
</dbReference>
<feature type="domain" description="Thiolase N-terminal" evidence="5">
    <location>
        <begin position="8"/>
        <end position="250"/>
    </location>
</feature>
<evidence type="ECO:0000256" key="3">
    <source>
        <dbReference type="ARBA" id="ARBA00023315"/>
    </source>
</evidence>
<evidence type="ECO:0000256" key="1">
    <source>
        <dbReference type="ARBA" id="ARBA00010982"/>
    </source>
</evidence>
<comment type="caution">
    <text evidence="7">The sequence shown here is derived from an EMBL/GenBank/DDBJ whole genome shotgun (WGS) entry which is preliminary data.</text>
</comment>
<keyword evidence="3 4" id="KW-0012">Acyltransferase</keyword>
<organism evidence="7 8">
    <name type="scientific">Luethyella okanaganae</name>
    <dbReference type="NCBI Taxonomy" id="69372"/>
    <lineage>
        <taxon>Bacteria</taxon>
        <taxon>Bacillati</taxon>
        <taxon>Actinomycetota</taxon>
        <taxon>Actinomycetes</taxon>
        <taxon>Micrococcales</taxon>
        <taxon>Microbacteriaceae</taxon>
        <taxon>Luethyella</taxon>
    </lineage>
</organism>
<reference evidence="8" key="1">
    <citation type="journal article" date="2019" name="Int. J. Syst. Evol. Microbiol.">
        <title>The Global Catalogue of Microorganisms (GCM) 10K type strain sequencing project: providing services to taxonomists for standard genome sequencing and annotation.</title>
        <authorList>
            <consortium name="The Broad Institute Genomics Platform"/>
            <consortium name="The Broad Institute Genome Sequencing Center for Infectious Disease"/>
            <person name="Wu L."/>
            <person name="Ma J."/>
        </authorList>
    </citation>
    <scope>NUCLEOTIDE SEQUENCE [LARGE SCALE GENOMIC DNA]</scope>
    <source>
        <strain evidence="8">CCUG 43304</strain>
    </source>
</reference>